<feature type="domain" description="Peptidase M28" evidence="2">
    <location>
        <begin position="41"/>
        <end position="139"/>
    </location>
</feature>
<evidence type="ECO:0000313" key="4">
    <source>
        <dbReference type="Proteomes" id="UP000006556"/>
    </source>
</evidence>
<evidence type="ECO:0000256" key="1">
    <source>
        <dbReference type="ARBA" id="ARBA00022801"/>
    </source>
</evidence>
<dbReference type="Pfam" id="PF04389">
    <property type="entry name" value="Peptidase_M28"/>
    <property type="match status" value="1"/>
</dbReference>
<dbReference type="AlphaFoldDB" id="A5CZF1"/>
<dbReference type="eggNOG" id="COG0624">
    <property type="taxonomic scope" value="Bacteria"/>
</dbReference>
<dbReference type="HOGENOM" id="CLU_1022520_0_0_9"/>
<keyword evidence="1" id="KW-0378">Hydrolase</keyword>
<dbReference type="SUPFAM" id="SSF53187">
    <property type="entry name" value="Zn-dependent exopeptidases"/>
    <property type="match status" value="1"/>
</dbReference>
<accession>A5CZF1</accession>
<name>A5CZF1_PELTS</name>
<dbReference type="InterPro" id="IPR001261">
    <property type="entry name" value="ArgE/DapE_CS"/>
</dbReference>
<dbReference type="Gene3D" id="3.40.630.10">
    <property type="entry name" value="Zn peptidases"/>
    <property type="match status" value="1"/>
</dbReference>
<keyword evidence="4" id="KW-1185">Reference proteome</keyword>
<evidence type="ECO:0000259" key="2">
    <source>
        <dbReference type="Pfam" id="PF04389"/>
    </source>
</evidence>
<reference evidence="4" key="1">
    <citation type="journal article" date="2008" name="Genome Res.">
        <title>The genome of Pelotomaculum thermopropionicum reveals niche-associated evolution in anaerobic microbiota.</title>
        <authorList>
            <person name="Kosaka T."/>
            <person name="Kato S."/>
            <person name="Shimoyama T."/>
            <person name="Ishii S."/>
            <person name="Abe T."/>
            <person name="Watanabe K."/>
        </authorList>
    </citation>
    <scope>NUCLEOTIDE SEQUENCE [LARGE SCALE GENOMIC DNA]</scope>
    <source>
        <strain evidence="4">DSM 13744 / JCM 10971 / SI</strain>
    </source>
</reference>
<dbReference type="STRING" id="370438.PTH_2466"/>
<dbReference type="InterPro" id="IPR007484">
    <property type="entry name" value="Peptidase_M28"/>
</dbReference>
<proteinExistence type="predicted"/>
<sequence>MKKIFTMTAAALSAYIKSVLRNFGYAPQVATGRFIYAPGNLPVMLVAHLDTVHPSPPVNIFHDREEGVMWSPEGLGADDRAGVLAALHVLGYGFRPHVLFCDLEESGGLGAREAVERLSRPDVAFILELDRQGADDYVLYGWRSPELEALLERHGFRRTSGSFSDIAVLCPSWRIPGANLSVGYYCQHTRGEYLRLPELYRTAARVCKMLQELPADPARFSYAKDRRIVDYWDYDYEYYDDMTFNTAVGLVKGASPKKIQNFERSVLKNVQR</sequence>
<dbReference type="PROSITE" id="PS00758">
    <property type="entry name" value="ARGE_DAPE_CPG2_1"/>
    <property type="match status" value="1"/>
</dbReference>
<evidence type="ECO:0000313" key="3">
    <source>
        <dbReference type="EMBL" id="BAF60647.1"/>
    </source>
</evidence>
<gene>
    <name evidence="3" type="ordered locus">PTH_2466</name>
</gene>
<protein>
    <submittedName>
        <fullName evidence="3">Hypothetical membrane protein</fullName>
    </submittedName>
</protein>
<organism evidence="3 4">
    <name type="scientific">Pelotomaculum thermopropionicum (strain DSM 13744 / JCM 10971 / SI)</name>
    <dbReference type="NCBI Taxonomy" id="370438"/>
    <lineage>
        <taxon>Bacteria</taxon>
        <taxon>Bacillati</taxon>
        <taxon>Bacillota</taxon>
        <taxon>Clostridia</taxon>
        <taxon>Eubacteriales</taxon>
        <taxon>Desulfotomaculaceae</taxon>
        <taxon>Pelotomaculum</taxon>
    </lineage>
</organism>
<dbReference type="Proteomes" id="UP000006556">
    <property type="component" value="Chromosome"/>
</dbReference>
<dbReference type="KEGG" id="pth:PTH_2466"/>
<dbReference type="EMBL" id="AP009389">
    <property type="protein sequence ID" value="BAF60647.1"/>
    <property type="molecule type" value="Genomic_DNA"/>
</dbReference>